<protein>
    <submittedName>
        <fullName evidence="1">Uncharacterized protein</fullName>
    </submittedName>
</protein>
<dbReference type="EMBL" id="GBRH01244640">
    <property type="protein sequence ID" value="JAD53255.1"/>
    <property type="molecule type" value="Transcribed_RNA"/>
</dbReference>
<reference evidence="1" key="2">
    <citation type="journal article" date="2015" name="Data Brief">
        <title>Shoot transcriptome of the giant reed, Arundo donax.</title>
        <authorList>
            <person name="Barrero R.A."/>
            <person name="Guerrero F.D."/>
            <person name="Moolhuijzen P."/>
            <person name="Goolsby J.A."/>
            <person name="Tidwell J."/>
            <person name="Bellgard S.E."/>
            <person name="Bellgard M.I."/>
        </authorList>
    </citation>
    <scope>NUCLEOTIDE SEQUENCE</scope>
    <source>
        <tissue evidence="1">Shoot tissue taken approximately 20 cm above the soil surface</tissue>
    </source>
</reference>
<sequence length="20" mass="2381">MVHRTCLKFSFYFIQDANCG</sequence>
<reference evidence="1" key="1">
    <citation type="submission" date="2014-09" db="EMBL/GenBank/DDBJ databases">
        <authorList>
            <person name="Magalhaes I.L.F."/>
            <person name="Oliveira U."/>
            <person name="Santos F.R."/>
            <person name="Vidigal T.H.D.A."/>
            <person name="Brescovit A.D."/>
            <person name="Santos A.J."/>
        </authorList>
    </citation>
    <scope>NUCLEOTIDE SEQUENCE</scope>
    <source>
        <tissue evidence="1">Shoot tissue taken approximately 20 cm above the soil surface</tissue>
    </source>
</reference>
<accession>A0A0A9AWG9</accession>
<evidence type="ECO:0000313" key="1">
    <source>
        <dbReference type="EMBL" id="JAD53255.1"/>
    </source>
</evidence>
<name>A0A0A9AWG9_ARUDO</name>
<dbReference type="AlphaFoldDB" id="A0A0A9AWG9"/>
<organism evidence="1">
    <name type="scientific">Arundo donax</name>
    <name type="common">Giant reed</name>
    <name type="synonym">Donax arundinaceus</name>
    <dbReference type="NCBI Taxonomy" id="35708"/>
    <lineage>
        <taxon>Eukaryota</taxon>
        <taxon>Viridiplantae</taxon>
        <taxon>Streptophyta</taxon>
        <taxon>Embryophyta</taxon>
        <taxon>Tracheophyta</taxon>
        <taxon>Spermatophyta</taxon>
        <taxon>Magnoliopsida</taxon>
        <taxon>Liliopsida</taxon>
        <taxon>Poales</taxon>
        <taxon>Poaceae</taxon>
        <taxon>PACMAD clade</taxon>
        <taxon>Arundinoideae</taxon>
        <taxon>Arundineae</taxon>
        <taxon>Arundo</taxon>
    </lineage>
</organism>
<proteinExistence type="predicted"/>